<keyword evidence="1" id="KW-1133">Transmembrane helix</keyword>
<evidence type="ECO:0000256" key="1">
    <source>
        <dbReference type="SAM" id="Phobius"/>
    </source>
</evidence>
<keyword evidence="3" id="KW-1185">Reference proteome</keyword>
<accession>A0AAV9ZQ23</accession>
<name>A0AAV9ZQ23_9AGAR</name>
<feature type="non-terminal residue" evidence="2">
    <location>
        <position position="80"/>
    </location>
</feature>
<gene>
    <name evidence="2" type="ORF">R3P38DRAFT_2364475</name>
</gene>
<dbReference type="AlphaFoldDB" id="A0AAV9ZQ23"/>
<reference evidence="2 3" key="1">
    <citation type="journal article" date="2024" name="J Genomics">
        <title>Draft genome sequencing and assembly of Favolaschia claudopus CIRM-BRFM 2984 isolated from oak limbs.</title>
        <authorList>
            <person name="Navarro D."/>
            <person name="Drula E."/>
            <person name="Chaduli D."/>
            <person name="Cazenave R."/>
            <person name="Ahrendt S."/>
            <person name="Wang J."/>
            <person name="Lipzen A."/>
            <person name="Daum C."/>
            <person name="Barry K."/>
            <person name="Grigoriev I.V."/>
            <person name="Favel A."/>
            <person name="Rosso M.N."/>
            <person name="Martin F."/>
        </authorList>
    </citation>
    <scope>NUCLEOTIDE SEQUENCE [LARGE SCALE GENOMIC DNA]</scope>
    <source>
        <strain evidence="2 3">CIRM-BRFM 2984</strain>
    </source>
</reference>
<comment type="caution">
    <text evidence="2">The sequence shown here is derived from an EMBL/GenBank/DDBJ whole genome shotgun (WGS) entry which is preliminary data.</text>
</comment>
<protein>
    <submittedName>
        <fullName evidence="2">Uncharacterized protein</fullName>
    </submittedName>
</protein>
<feature type="non-terminal residue" evidence="2">
    <location>
        <position position="1"/>
    </location>
</feature>
<feature type="transmembrane region" description="Helical" evidence="1">
    <location>
        <begin position="59"/>
        <end position="78"/>
    </location>
</feature>
<proteinExistence type="predicted"/>
<feature type="transmembrane region" description="Helical" evidence="1">
    <location>
        <begin position="22"/>
        <end position="39"/>
    </location>
</feature>
<dbReference type="Proteomes" id="UP001362999">
    <property type="component" value="Unassembled WGS sequence"/>
</dbReference>
<organism evidence="2 3">
    <name type="scientific">Favolaschia claudopus</name>
    <dbReference type="NCBI Taxonomy" id="2862362"/>
    <lineage>
        <taxon>Eukaryota</taxon>
        <taxon>Fungi</taxon>
        <taxon>Dikarya</taxon>
        <taxon>Basidiomycota</taxon>
        <taxon>Agaricomycotina</taxon>
        <taxon>Agaricomycetes</taxon>
        <taxon>Agaricomycetidae</taxon>
        <taxon>Agaricales</taxon>
        <taxon>Marasmiineae</taxon>
        <taxon>Mycenaceae</taxon>
        <taxon>Favolaschia</taxon>
    </lineage>
</organism>
<keyword evidence="1" id="KW-0472">Membrane</keyword>
<sequence length="80" mass="9121">EEDDDDVYERERPAQMVFDTEAMAFIHAGLASVVIPAWIDRPPVTLGEKTHGKLKADNWLVLFTIFFPSIIPELWFTVSS</sequence>
<evidence type="ECO:0000313" key="2">
    <source>
        <dbReference type="EMBL" id="KAK6988495.1"/>
    </source>
</evidence>
<dbReference type="EMBL" id="JAWWNJ010000122">
    <property type="protein sequence ID" value="KAK6988495.1"/>
    <property type="molecule type" value="Genomic_DNA"/>
</dbReference>
<evidence type="ECO:0000313" key="3">
    <source>
        <dbReference type="Proteomes" id="UP001362999"/>
    </source>
</evidence>
<keyword evidence="1" id="KW-0812">Transmembrane</keyword>